<dbReference type="Gene3D" id="3.30.70.1560">
    <property type="entry name" value="Alpha-L RNA-binding motif"/>
    <property type="match status" value="1"/>
</dbReference>
<feature type="compositionally biased region" description="Pro residues" evidence="6">
    <location>
        <begin position="323"/>
        <end position="332"/>
    </location>
</feature>
<dbReference type="SUPFAM" id="SSF55120">
    <property type="entry name" value="Pseudouridine synthase"/>
    <property type="match status" value="1"/>
</dbReference>
<dbReference type="Gene3D" id="3.30.70.580">
    <property type="entry name" value="Pseudouridine synthase I, catalytic domain, N-terminal subdomain"/>
    <property type="match status" value="1"/>
</dbReference>
<organism evidence="8 9">
    <name type="scientific">Phenylobacterium koreense</name>
    <dbReference type="NCBI Taxonomy" id="266125"/>
    <lineage>
        <taxon>Bacteria</taxon>
        <taxon>Pseudomonadati</taxon>
        <taxon>Pseudomonadota</taxon>
        <taxon>Alphaproteobacteria</taxon>
        <taxon>Caulobacterales</taxon>
        <taxon>Caulobacteraceae</taxon>
        <taxon>Phenylobacterium</taxon>
    </lineage>
</organism>
<comment type="caution">
    <text evidence="8">The sequence shown here is derived from an EMBL/GenBank/DDBJ whole genome shotgun (WGS) entry which is preliminary data.</text>
</comment>
<evidence type="ECO:0000313" key="9">
    <source>
        <dbReference type="Proteomes" id="UP001549110"/>
    </source>
</evidence>
<reference evidence="8 9" key="1">
    <citation type="submission" date="2024-06" db="EMBL/GenBank/DDBJ databases">
        <title>Genomic Encyclopedia of Type Strains, Phase IV (KMG-IV): sequencing the most valuable type-strain genomes for metagenomic binning, comparative biology and taxonomic classification.</title>
        <authorList>
            <person name="Goeker M."/>
        </authorList>
    </citation>
    <scope>NUCLEOTIDE SEQUENCE [LARGE SCALE GENOMIC DNA]</scope>
    <source>
        <strain evidence="8 9">DSM 17809</strain>
    </source>
</reference>
<dbReference type="EC" id="5.4.99.-" evidence="5"/>
<proteinExistence type="inferred from homology"/>
<sequence>MALNGQVLTTPAVKVEPGDILTVDGEVVDAAEPTRLFRYHKPVDLLTTHRDPQGRPTVFDALPPGLPRLISIGRLDINSEGLLLLTNDGELARALEQPTTGIVRRYRVRARGRVTQADLDKLQDGVTVEGVKYGPIDAKIDKAKDGPQGANVWITVTLAEGKNREVRRVLKSVGLEVGRLIRMSYGPFVLGSLPIGQIEEVGPRVIREQLAEHIAPENLPNGDRPSFKAPKAPAGAHAVHDGTGRRGAGARPEGEAEAKKKPAYKEGWARPKVEIKSPAVKRRRAPRPGEEQAPAVPVAPRRRSSRIPGDTPGSIRTYSPGDPLAPPPPARPAPKRKAPPRAAAAGPARTERFEKGPRREGPPRGDGPRTKGATLIERGPRNVDGKPARPRGAAGPRGEGRGDAPRAWGGPPRGPRSDAPRGERSARPDFRGEGRPPREGRPEGRAEGRPPRDDTRPRSGPPKGPPKGRGGPGGPRFDGPRSAGPRSEGPRHDGPRPSGPRAGGPRSGGPRSGPRPGGPRGPKRDD</sequence>
<evidence type="ECO:0000256" key="4">
    <source>
        <dbReference type="PROSITE-ProRule" id="PRU00182"/>
    </source>
</evidence>
<dbReference type="InterPro" id="IPR020103">
    <property type="entry name" value="PsdUridine_synth_cat_dom_sf"/>
</dbReference>
<feature type="compositionally biased region" description="Gly residues" evidence="6">
    <location>
        <begin position="467"/>
        <end position="476"/>
    </location>
</feature>
<dbReference type="InterPro" id="IPR042092">
    <property type="entry name" value="PsdUridine_s_RsuA/RluB/E/F_cat"/>
</dbReference>
<feature type="domain" description="Pseudouridine synthase RsuA/RluA-like" evidence="7">
    <location>
        <begin position="39"/>
        <end position="171"/>
    </location>
</feature>
<evidence type="ECO:0000256" key="1">
    <source>
        <dbReference type="ARBA" id="ARBA00008348"/>
    </source>
</evidence>
<dbReference type="Pfam" id="PF00849">
    <property type="entry name" value="PseudoU_synth_2"/>
    <property type="match status" value="1"/>
</dbReference>
<protein>
    <recommendedName>
        <fullName evidence="5">Pseudouridine synthase</fullName>
        <ecNumber evidence="5">5.4.99.-</ecNumber>
    </recommendedName>
</protein>
<dbReference type="PANTHER" id="PTHR47683:SF3">
    <property type="entry name" value="RIBOSOMAL LARGE SUBUNIT PSEUDOURIDINE SYNTHASE B"/>
    <property type="match status" value="1"/>
</dbReference>
<dbReference type="Proteomes" id="UP001549110">
    <property type="component" value="Unassembled WGS sequence"/>
</dbReference>
<accession>A0ABV2EIV3</accession>
<feature type="compositionally biased region" description="Basic and acidic residues" evidence="6">
    <location>
        <begin position="415"/>
        <end position="457"/>
    </location>
</feature>
<feature type="compositionally biased region" description="Basic and acidic residues" evidence="6">
    <location>
        <begin position="378"/>
        <end position="387"/>
    </location>
</feature>
<dbReference type="EMBL" id="JBEPLU010000001">
    <property type="protein sequence ID" value="MET3526979.1"/>
    <property type="molecule type" value="Genomic_DNA"/>
</dbReference>
<keyword evidence="9" id="KW-1185">Reference proteome</keyword>
<feature type="compositionally biased region" description="Gly residues" evidence="6">
    <location>
        <begin position="501"/>
        <end position="511"/>
    </location>
</feature>
<dbReference type="NCBIfam" id="TIGR00093">
    <property type="entry name" value="pseudouridine synthase"/>
    <property type="match status" value="1"/>
</dbReference>
<keyword evidence="3 5" id="KW-0413">Isomerase</keyword>
<keyword evidence="2 4" id="KW-0694">RNA-binding</keyword>
<dbReference type="InterPro" id="IPR006145">
    <property type="entry name" value="PsdUridine_synth_RsuA/RluA"/>
</dbReference>
<dbReference type="InterPro" id="IPR000748">
    <property type="entry name" value="PsdUridine_synth_RsuA/RluB/E/F"/>
</dbReference>
<evidence type="ECO:0000259" key="7">
    <source>
        <dbReference type="Pfam" id="PF00849"/>
    </source>
</evidence>
<evidence type="ECO:0000313" key="8">
    <source>
        <dbReference type="EMBL" id="MET3526979.1"/>
    </source>
</evidence>
<dbReference type="InterPro" id="IPR020094">
    <property type="entry name" value="TruA/RsuA/RluB/E/F_N"/>
</dbReference>
<gene>
    <name evidence="8" type="ORF">ABID41_002074</name>
</gene>
<evidence type="ECO:0000256" key="3">
    <source>
        <dbReference type="ARBA" id="ARBA00023235"/>
    </source>
</evidence>
<feature type="region of interest" description="Disordered" evidence="6">
    <location>
        <begin position="214"/>
        <end position="526"/>
    </location>
</feature>
<dbReference type="InterPro" id="IPR050343">
    <property type="entry name" value="RsuA_PseudoU_synthase"/>
</dbReference>
<dbReference type="PANTHER" id="PTHR47683">
    <property type="entry name" value="PSEUDOURIDINE SYNTHASE FAMILY PROTEIN-RELATED"/>
    <property type="match status" value="1"/>
</dbReference>
<dbReference type="GO" id="GO:0160139">
    <property type="term" value="F:23S rRNA pseudouridine(2605) synthase activity"/>
    <property type="evidence" value="ECO:0007669"/>
    <property type="project" value="UniProtKB-EC"/>
</dbReference>
<dbReference type="PROSITE" id="PS50889">
    <property type="entry name" value="S4"/>
    <property type="match status" value="1"/>
</dbReference>
<feature type="compositionally biased region" description="Basic and acidic residues" evidence="6">
    <location>
        <begin position="349"/>
        <end position="369"/>
    </location>
</feature>
<name>A0ABV2EIV3_9CAUL</name>
<feature type="compositionally biased region" description="Basic and acidic residues" evidence="6">
    <location>
        <begin position="252"/>
        <end position="275"/>
    </location>
</feature>
<dbReference type="PROSITE" id="PS01149">
    <property type="entry name" value="PSI_RSU"/>
    <property type="match status" value="1"/>
</dbReference>
<evidence type="ECO:0000256" key="6">
    <source>
        <dbReference type="SAM" id="MobiDB-lite"/>
    </source>
</evidence>
<evidence type="ECO:0000256" key="2">
    <source>
        <dbReference type="ARBA" id="ARBA00022884"/>
    </source>
</evidence>
<dbReference type="InterPro" id="IPR018496">
    <property type="entry name" value="PsdUridine_synth_RsuA/RluB_CS"/>
</dbReference>
<comment type="similarity">
    <text evidence="1 5">Belongs to the pseudouridine synthase RsuA family.</text>
</comment>
<evidence type="ECO:0000256" key="5">
    <source>
        <dbReference type="RuleBase" id="RU003887"/>
    </source>
</evidence>